<feature type="region of interest" description="Disordered" evidence="1">
    <location>
        <begin position="1"/>
        <end position="27"/>
    </location>
</feature>
<protein>
    <submittedName>
        <fullName evidence="3">Uncharacterized protein</fullName>
    </submittedName>
</protein>
<accession>A0A7W7YGJ3</accession>
<feature type="transmembrane region" description="Helical" evidence="2">
    <location>
        <begin position="42"/>
        <end position="62"/>
    </location>
</feature>
<organism evidence="3 4">
    <name type="scientific">Prosthecobacter vanneervenii</name>
    <dbReference type="NCBI Taxonomy" id="48466"/>
    <lineage>
        <taxon>Bacteria</taxon>
        <taxon>Pseudomonadati</taxon>
        <taxon>Verrucomicrobiota</taxon>
        <taxon>Verrucomicrobiia</taxon>
        <taxon>Verrucomicrobiales</taxon>
        <taxon>Verrucomicrobiaceae</taxon>
        <taxon>Prosthecobacter</taxon>
    </lineage>
</organism>
<dbReference type="RefSeq" id="WP_184344259.1">
    <property type="nucleotide sequence ID" value="NZ_JACHIG010000017.1"/>
</dbReference>
<evidence type="ECO:0000313" key="3">
    <source>
        <dbReference type="EMBL" id="MBB5035445.1"/>
    </source>
</evidence>
<dbReference type="EMBL" id="JACHIG010000017">
    <property type="protein sequence ID" value="MBB5035445.1"/>
    <property type="molecule type" value="Genomic_DNA"/>
</dbReference>
<reference evidence="3 4" key="1">
    <citation type="submission" date="2020-08" db="EMBL/GenBank/DDBJ databases">
        <title>Genomic Encyclopedia of Type Strains, Phase IV (KMG-IV): sequencing the most valuable type-strain genomes for metagenomic binning, comparative biology and taxonomic classification.</title>
        <authorList>
            <person name="Goeker M."/>
        </authorList>
    </citation>
    <scope>NUCLEOTIDE SEQUENCE [LARGE SCALE GENOMIC DNA]</scope>
    <source>
        <strain evidence="3 4">DSM 12252</strain>
    </source>
</reference>
<name>A0A7W7YGJ3_9BACT</name>
<evidence type="ECO:0000256" key="1">
    <source>
        <dbReference type="SAM" id="MobiDB-lite"/>
    </source>
</evidence>
<gene>
    <name evidence="3" type="ORF">HNQ65_005056</name>
</gene>
<dbReference type="AlphaFoldDB" id="A0A7W7YGJ3"/>
<comment type="caution">
    <text evidence="3">The sequence shown here is derived from an EMBL/GenBank/DDBJ whole genome shotgun (WGS) entry which is preliminary data.</text>
</comment>
<keyword evidence="2" id="KW-0472">Membrane</keyword>
<keyword evidence="2" id="KW-0812">Transmembrane</keyword>
<dbReference type="Proteomes" id="UP000590740">
    <property type="component" value="Unassembled WGS sequence"/>
</dbReference>
<keyword evidence="4" id="KW-1185">Reference proteome</keyword>
<evidence type="ECO:0000313" key="4">
    <source>
        <dbReference type="Proteomes" id="UP000590740"/>
    </source>
</evidence>
<proteinExistence type="predicted"/>
<sequence length="220" mass="24559">MNPDTGGSSPAPAQPPPAAQQDSAATGHTGRGSVLLQELKPLLLLLLVLAILAFGGLALFIYRMFNPSQVRSLDAYPKYLAKFQRTWAPHFPAEIPADATLKKFCYFPGVGSGHWYMQLRLQRPAEQIRSLYSQSLSQRTASFHGGSHKEHSLQPDGMATTFFYTGDEPTKAPFPPDYEIMVFDPILTSEQKQQNHSYLFCHGVAISLQRNEIIYWSATW</sequence>
<keyword evidence="2" id="KW-1133">Transmembrane helix</keyword>
<evidence type="ECO:0000256" key="2">
    <source>
        <dbReference type="SAM" id="Phobius"/>
    </source>
</evidence>